<evidence type="ECO:0000256" key="5">
    <source>
        <dbReference type="ARBA" id="ARBA00022968"/>
    </source>
</evidence>
<organism evidence="14 15">
    <name type="scientific">Halobacillus andaensis</name>
    <dbReference type="NCBI Taxonomy" id="1176239"/>
    <lineage>
        <taxon>Bacteria</taxon>
        <taxon>Bacillati</taxon>
        <taxon>Bacillota</taxon>
        <taxon>Bacilli</taxon>
        <taxon>Bacillales</taxon>
        <taxon>Bacillaceae</taxon>
        <taxon>Halobacillus</taxon>
    </lineage>
</organism>
<evidence type="ECO:0000256" key="9">
    <source>
        <dbReference type="ARBA" id="ARBA00023163"/>
    </source>
</evidence>
<dbReference type="InterPro" id="IPR004474">
    <property type="entry name" value="LytR_CpsA_psr"/>
</dbReference>
<keyword evidence="15" id="KW-1185">Reference proteome</keyword>
<evidence type="ECO:0000256" key="7">
    <source>
        <dbReference type="ARBA" id="ARBA00023015"/>
    </source>
</evidence>
<evidence type="ECO:0000256" key="8">
    <source>
        <dbReference type="ARBA" id="ARBA00023136"/>
    </source>
</evidence>
<evidence type="ECO:0000313" key="15">
    <source>
        <dbReference type="Proteomes" id="UP000660110"/>
    </source>
</evidence>
<dbReference type="AlphaFoldDB" id="A0A917B379"/>
<evidence type="ECO:0000256" key="11">
    <source>
        <dbReference type="ARBA" id="ARBA00040752"/>
    </source>
</evidence>
<comment type="caution">
    <text evidence="14">The sequence shown here is derived from an EMBL/GenBank/DDBJ whole genome shotgun (WGS) entry which is preliminary data.</text>
</comment>
<evidence type="ECO:0000256" key="12">
    <source>
        <dbReference type="SAM" id="Phobius"/>
    </source>
</evidence>
<comment type="subcellular location">
    <subcellularLocation>
        <location evidence="1">Cell membrane</location>
        <topology evidence="1">Single-pass type II membrane protein</topology>
    </subcellularLocation>
</comment>
<reference evidence="14" key="2">
    <citation type="submission" date="2020-09" db="EMBL/GenBank/DDBJ databases">
        <authorList>
            <person name="Sun Q."/>
            <person name="Zhou Y."/>
        </authorList>
    </citation>
    <scope>NUCLEOTIDE SEQUENCE</scope>
    <source>
        <strain evidence="14">CGMCC 1.12153</strain>
    </source>
</reference>
<dbReference type="Gene3D" id="3.40.630.190">
    <property type="entry name" value="LCP protein"/>
    <property type="match status" value="1"/>
</dbReference>
<accession>A0A917B379</accession>
<sequence>MERNDVMSEQRSLRTRRKRKRKKRFFIAIIFLMFITAISYTGYEYMMGKQESQGRVSGDDGSDIKLDDISSKYKDEFKGVDNNDGKTNVLLLGVDQRSDETPRSDTIMIAQYDENGEKAKVASLMRDLYVNIPGHGYNKINAAFAIGGPELMRQTIKENFGIDVEYYSIIDFDGFTHIVDTLAPNGVEVDVEKDMQYKASDTNIDLKQGTHDLNGEELLGYARYRSDSKGDFARVERQQEVIKLLKDEAVSLNGVMKAPRLIGTLQPYIDTNVGSGKILDLGKDLLFNPVNDIETFSLPTDDNVRNERVDYPIGLVLAHDEEKSAQDIQEFFNE</sequence>
<dbReference type="EMBL" id="BMEL01000001">
    <property type="protein sequence ID" value="GGF15502.1"/>
    <property type="molecule type" value="Genomic_DNA"/>
</dbReference>
<keyword evidence="7" id="KW-0805">Transcription regulation</keyword>
<dbReference type="GO" id="GO:0071555">
    <property type="term" value="P:cell wall organization"/>
    <property type="evidence" value="ECO:0007669"/>
    <property type="project" value="UniProtKB-KW"/>
</dbReference>
<feature type="domain" description="Cell envelope-related transcriptional attenuator" evidence="13">
    <location>
        <begin position="103"/>
        <end position="248"/>
    </location>
</feature>
<proteinExistence type="inferred from homology"/>
<keyword evidence="4 12" id="KW-0812">Transmembrane</keyword>
<evidence type="ECO:0000313" key="14">
    <source>
        <dbReference type="EMBL" id="GGF15502.1"/>
    </source>
</evidence>
<evidence type="ECO:0000256" key="1">
    <source>
        <dbReference type="ARBA" id="ARBA00004401"/>
    </source>
</evidence>
<keyword evidence="9" id="KW-0804">Transcription</keyword>
<dbReference type="Pfam" id="PF03816">
    <property type="entry name" value="LytR_cpsA_psr"/>
    <property type="match status" value="1"/>
</dbReference>
<keyword evidence="5" id="KW-0735">Signal-anchor</keyword>
<name>A0A917B379_HALAA</name>
<keyword evidence="3" id="KW-1003">Cell membrane</keyword>
<comment type="similarity">
    <text evidence="2">Belongs to the LytR/CpsA/Psr (LCP) family.</text>
</comment>
<dbReference type="PANTHER" id="PTHR33392:SF8">
    <property type="entry name" value="REGULATORY PROTEIN MSRR"/>
    <property type="match status" value="1"/>
</dbReference>
<dbReference type="NCBIfam" id="TIGR00350">
    <property type="entry name" value="lytR_cpsA_psr"/>
    <property type="match status" value="1"/>
</dbReference>
<evidence type="ECO:0000256" key="4">
    <source>
        <dbReference type="ARBA" id="ARBA00022692"/>
    </source>
</evidence>
<gene>
    <name evidence="14" type="ORF">GCM10010954_12660</name>
</gene>
<reference evidence="14" key="1">
    <citation type="journal article" date="2014" name="Int. J. Syst. Evol. Microbiol.">
        <title>Complete genome sequence of Corynebacterium casei LMG S-19264T (=DSM 44701T), isolated from a smear-ripened cheese.</title>
        <authorList>
            <consortium name="US DOE Joint Genome Institute (JGI-PGF)"/>
            <person name="Walter F."/>
            <person name="Albersmeier A."/>
            <person name="Kalinowski J."/>
            <person name="Ruckert C."/>
        </authorList>
    </citation>
    <scope>NUCLEOTIDE SEQUENCE</scope>
    <source>
        <strain evidence="14">CGMCC 1.12153</strain>
    </source>
</reference>
<evidence type="ECO:0000256" key="10">
    <source>
        <dbReference type="ARBA" id="ARBA00037178"/>
    </source>
</evidence>
<evidence type="ECO:0000259" key="13">
    <source>
        <dbReference type="Pfam" id="PF03816"/>
    </source>
</evidence>
<evidence type="ECO:0000256" key="3">
    <source>
        <dbReference type="ARBA" id="ARBA00022475"/>
    </source>
</evidence>
<dbReference type="Proteomes" id="UP000660110">
    <property type="component" value="Unassembled WGS sequence"/>
</dbReference>
<dbReference type="GO" id="GO:0005886">
    <property type="term" value="C:plasma membrane"/>
    <property type="evidence" value="ECO:0007669"/>
    <property type="project" value="UniProtKB-SubCell"/>
</dbReference>
<feature type="transmembrane region" description="Helical" evidence="12">
    <location>
        <begin position="25"/>
        <end position="43"/>
    </location>
</feature>
<dbReference type="InterPro" id="IPR050922">
    <property type="entry name" value="LytR/CpsA/Psr_CW_biosynth"/>
</dbReference>
<comment type="function">
    <text evidence="10">Involved in SarA attenuation. Affects resistance to oxacillin and teicoplanin, as well as the synthesis of virulence factors.</text>
</comment>
<evidence type="ECO:0000256" key="2">
    <source>
        <dbReference type="ARBA" id="ARBA00006068"/>
    </source>
</evidence>
<dbReference type="PANTHER" id="PTHR33392">
    <property type="entry name" value="POLYISOPRENYL-TEICHOIC ACID--PEPTIDOGLYCAN TEICHOIC ACID TRANSFERASE TAGU"/>
    <property type="match status" value="1"/>
</dbReference>
<evidence type="ECO:0000256" key="6">
    <source>
        <dbReference type="ARBA" id="ARBA00022989"/>
    </source>
</evidence>
<keyword evidence="8 12" id="KW-0472">Membrane</keyword>
<protein>
    <recommendedName>
        <fullName evidence="11">Regulatory protein MsrR</fullName>
    </recommendedName>
</protein>
<keyword evidence="6 12" id="KW-1133">Transmembrane helix</keyword>